<reference evidence="2 3" key="1">
    <citation type="submission" date="2024-06" db="EMBL/GenBank/DDBJ databases">
        <title>Genomic Encyclopedia of Type Strains, Phase IV (KMG-IV): sequencing the most valuable type-strain genomes for metagenomic binning, comparative biology and taxonomic classification.</title>
        <authorList>
            <person name="Goeker M."/>
        </authorList>
    </citation>
    <scope>NUCLEOTIDE SEQUENCE [LARGE SCALE GENOMIC DNA]</scope>
    <source>
        <strain evidence="2 3">DSM 23650</strain>
    </source>
</reference>
<gene>
    <name evidence="2" type="ORF">ABID39_001546</name>
</gene>
<feature type="transmembrane region" description="Helical" evidence="1">
    <location>
        <begin position="131"/>
        <end position="154"/>
    </location>
</feature>
<comment type="caution">
    <text evidence="2">The sequence shown here is derived from an EMBL/GenBank/DDBJ whole genome shotgun (WGS) entry which is preliminary data.</text>
</comment>
<sequence>MSHCNLRPKGLAKAEPSRDIIMRNMQNMTRRLHDIVLYFRGKLFASLKEKNIAFSQVLNFPLHSFPFCSLPLSSQSILDFLYKAALDFLQQWFIHRGQFYINQYTCTIFNNEENIRAMFFPQTSNILFTSYAINFCPLHFYFVPLLFLYAKFFYDTKRDHRF</sequence>
<dbReference type="Proteomes" id="UP001549112">
    <property type="component" value="Unassembled WGS sequence"/>
</dbReference>
<evidence type="ECO:0000256" key="1">
    <source>
        <dbReference type="SAM" id="Phobius"/>
    </source>
</evidence>
<dbReference type="EMBL" id="JBEPLT010000029">
    <property type="protein sequence ID" value="MET3560830.1"/>
    <property type="molecule type" value="Genomic_DNA"/>
</dbReference>
<keyword evidence="1" id="KW-1133">Transmembrane helix</keyword>
<evidence type="ECO:0000313" key="2">
    <source>
        <dbReference type="EMBL" id="MET3560830.1"/>
    </source>
</evidence>
<keyword evidence="1" id="KW-0812">Transmembrane</keyword>
<proteinExistence type="predicted"/>
<keyword evidence="1" id="KW-0472">Membrane</keyword>
<protein>
    <submittedName>
        <fullName evidence="2">Uncharacterized protein</fullName>
    </submittedName>
</protein>
<accession>A0ABV2FQI9</accession>
<organism evidence="2 3">
    <name type="scientific">Bartonella japonica</name>
    <dbReference type="NCBI Taxonomy" id="357761"/>
    <lineage>
        <taxon>Bacteria</taxon>
        <taxon>Pseudomonadati</taxon>
        <taxon>Pseudomonadota</taxon>
        <taxon>Alphaproteobacteria</taxon>
        <taxon>Hyphomicrobiales</taxon>
        <taxon>Bartonellaceae</taxon>
        <taxon>Bartonella</taxon>
    </lineage>
</organism>
<name>A0ABV2FQI9_9HYPH</name>
<keyword evidence="3" id="KW-1185">Reference proteome</keyword>
<evidence type="ECO:0000313" key="3">
    <source>
        <dbReference type="Proteomes" id="UP001549112"/>
    </source>
</evidence>